<proteinExistence type="predicted"/>
<dbReference type="KEGG" id="nbg:DV706_17840"/>
<protein>
    <submittedName>
        <fullName evidence="3">Uncharacterized protein</fullName>
    </submittedName>
</protein>
<geneLocation type="plasmid" evidence="3">
    <name>unnamed1</name>
</geneLocation>
<feature type="region of interest" description="Disordered" evidence="1">
    <location>
        <begin position="1"/>
        <end position="32"/>
    </location>
</feature>
<dbReference type="AlphaFoldDB" id="A0A4D6HS51"/>
<keyword evidence="2" id="KW-1133">Transmembrane helix</keyword>
<feature type="transmembrane region" description="Helical" evidence="2">
    <location>
        <begin position="34"/>
        <end position="53"/>
    </location>
</feature>
<gene>
    <name evidence="3" type="ORF">DV706_17840</name>
</gene>
<keyword evidence="3" id="KW-0614">Plasmid</keyword>
<evidence type="ECO:0000256" key="2">
    <source>
        <dbReference type="SAM" id="Phobius"/>
    </source>
</evidence>
<dbReference type="GeneID" id="39853140"/>
<sequence length="61" mass="7106">MKFLPKSERSTDEPSDQTADRDESTDHPKSRRTTYLQGAAVFVVMFVTLWWLLSRGEEQTE</sequence>
<keyword evidence="2" id="KW-0472">Membrane</keyword>
<keyword evidence="2" id="KW-0812">Transmembrane</keyword>
<dbReference type="Proteomes" id="UP000296822">
    <property type="component" value="Plasmid unnamed1"/>
</dbReference>
<reference evidence="3 4" key="1">
    <citation type="journal article" date="2019" name="Nat. Commun.">
        <title>A new type of DNA phosphorothioation-based antiviral system in archaea.</title>
        <authorList>
            <person name="Xiong L."/>
            <person name="Liu S."/>
            <person name="Chen S."/>
            <person name="Xiao Y."/>
            <person name="Zhu B."/>
            <person name="Gao Y."/>
            <person name="Zhang Y."/>
            <person name="Chen B."/>
            <person name="Luo J."/>
            <person name="Deng Z."/>
            <person name="Chen X."/>
            <person name="Wang L."/>
            <person name="Chen S."/>
        </authorList>
    </citation>
    <scope>NUCLEOTIDE SEQUENCE [LARGE SCALE GENOMIC DNA]</scope>
    <source>
        <strain evidence="3 4">JCM 10635</strain>
        <plasmid evidence="3 4">unnamed1</plasmid>
    </source>
</reference>
<organism evidence="3 4">
    <name type="scientific">Natronorubrum bangense</name>
    <dbReference type="NCBI Taxonomy" id="61858"/>
    <lineage>
        <taxon>Archaea</taxon>
        <taxon>Methanobacteriati</taxon>
        <taxon>Methanobacteriota</taxon>
        <taxon>Stenosarchaea group</taxon>
        <taxon>Halobacteria</taxon>
        <taxon>Halobacteriales</taxon>
        <taxon>Natrialbaceae</taxon>
        <taxon>Natronorubrum</taxon>
    </lineage>
</organism>
<feature type="compositionally biased region" description="Basic and acidic residues" evidence="1">
    <location>
        <begin position="1"/>
        <end position="28"/>
    </location>
</feature>
<evidence type="ECO:0000256" key="1">
    <source>
        <dbReference type="SAM" id="MobiDB-lite"/>
    </source>
</evidence>
<evidence type="ECO:0000313" key="3">
    <source>
        <dbReference type="EMBL" id="QCC56391.1"/>
    </source>
</evidence>
<evidence type="ECO:0000313" key="4">
    <source>
        <dbReference type="Proteomes" id="UP000296822"/>
    </source>
</evidence>
<dbReference type="EMBL" id="CP031306">
    <property type="protein sequence ID" value="QCC56391.1"/>
    <property type="molecule type" value="Genomic_DNA"/>
</dbReference>
<dbReference type="RefSeq" id="WP_006066953.1">
    <property type="nucleotide sequence ID" value="NZ_CP031306.1"/>
</dbReference>
<name>A0A4D6HS51_9EURY</name>
<accession>A0A4D6HS51</accession>